<feature type="transmembrane region" description="Helical" evidence="8">
    <location>
        <begin position="110"/>
        <end position="131"/>
    </location>
</feature>
<evidence type="ECO:0000259" key="9">
    <source>
        <dbReference type="Pfam" id="PF13231"/>
    </source>
</evidence>
<evidence type="ECO:0000256" key="4">
    <source>
        <dbReference type="ARBA" id="ARBA00022679"/>
    </source>
</evidence>
<feature type="domain" description="Glycosyltransferase RgtA/B/C/D-like" evidence="9">
    <location>
        <begin position="113"/>
        <end position="250"/>
    </location>
</feature>
<accession>A0A2M7X9J5</accession>
<feature type="transmembrane region" description="Helical" evidence="8">
    <location>
        <begin position="366"/>
        <end position="385"/>
    </location>
</feature>
<dbReference type="InterPro" id="IPR038731">
    <property type="entry name" value="RgtA/B/C-like"/>
</dbReference>
<dbReference type="PANTHER" id="PTHR33908">
    <property type="entry name" value="MANNOSYLTRANSFERASE YKCB-RELATED"/>
    <property type="match status" value="1"/>
</dbReference>
<dbReference type="AlphaFoldDB" id="A0A2M7X9J5"/>
<name>A0A2M7X9J5_9BACT</name>
<protein>
    <recommendedName>
        <fullName evidence="9">Glycosyltransferase RgtA/B/C/D-like domain-containing protein</fullName>
    </recommendedName>
</protein>
<evidence type="ECO:0000313" key="10">
    <source>
        <dbReference type="EMBL" id="PJA42799.1"/>
    </source>
</evidence>
<dbReference type="InterPro" id="IPR050297">
    <property type="entry name" value="LipidA_mod_glycosyltrf_83"/>
</dbReference>
<feature type="transmembrane region" description="Helical" evidence="8">
    <location>
        <begin position="313"/>
        <end position="333"/>
    </location>
</feature>
<organism evidence="10 11">
    <name type="scientific">Candidatus Woesebacteria bacterium CG_4_9_14_3_um_filter_39_10</name>
    <dbReference type="NCBI Taxonomy" id="1975056"/>
    <lineage>
        <taxon>Bacteria</taxon>
        <taxon>Candidatus Woeseibacteriota</taxon>
    </lineage>
</organism>
<evidence type="ECO:0000256" key="6">
    <source>
        <dbReference type="ARBA" id="ARBA00022989"/>
    </source>
</evidence>
<evidence type="ECO:0000256" key="7">
    <source>
        <dbReference type="ARBA" id="ARBA00023136"/>
    </source>
</evidence>
<dbReference type="Proteomes" id="UP000230484">
    <property type="component" value="Unassembled WGS sequence"/>
</dbReference>
<reference evidence="11" key="1">
    <citation type="submission" date="2017-09" db="EMBL/GenBank/DDBJ databases">
        <title>Depth-based differentiation of microbial function through sediment-hosted aquifers and enrichment of novel symbionts in the deep terrestrial subsurface.</title>
        <authorList>
            <person name="Probst A.J."/>
            <person name="Ladd B."/>
            <person name="Jarett J.K."/>
            <person name="Geller-Mcgrath D.E."/>
            <person name="Sieber C.M.K."/>
            <person name="Emerson J.B."/>
            <person name="Anantharaman K."/>
            <person name="Thomas B.C."/>
            <person name="Malmstrom R."/>
            <person name="Stieglmeier M."/>
            <person name="Klingl A."/>
            <person name="Woyke T."/>
            <person name="Ryan C.M."/>
            <person name="Banfield J.F."/>
        </authorList>
    </citation>
    <scope>NUCLEOTIDE SEQUENCE [LARGE SCALE GENOMIC DNA]</scope>
</reference>
<evidence type="ECO:0000256" key="1">
    <source>
        <dbReference type="ARBA" id="ARBA00004651"/>
    </source>
</evidence>
<evidence type="ECO:0000256" key="3">
    <source>
        <dbReference type="ARBA" id="ARBA00022676"/>
    </source>
</evidence>
<sequence>MSKLIKRVINFEDIEYIFLTILLVLGFLIRLYKINNPVADWHSWRQADTASVTRSYVDYGLNLLYPKYHDISSIQTGYLNLEGLRLVEFPIFNLFHFLLVKTLPNVSFDALGRLTSIIFSIFSAFFLFLIGKRFLGKWGGLLTSFFFLFLPFNIYFSRVILPEPLCVFFSLLSLWLFIKYIDSEKALYLLSSGIVFSLALLIKPFALFYIVSMLYLLLGKHSFKKIVDTPKLLINLLIFVDLVLVPLLLWRSWIGKHPEGIPYFTWAFNGDLIRFRPAFWRWIFGERIGRLILGIWGLIPFIVGVVIKKKNYFGLSLMLGALVYVFIVATASVRHDYYQILIIPPISLLAAEGSLYLWGSNIFNKWLARPILIFSIVLGLGMGWYQVKEYYKIDHPEIIAAGQAVDKLTPKEARVIAPYNGDTAFLYQTKRWGWPVVDDSIENIIKLGATTYVSVDLGSADTKYVEAKFKTIEKTSQYIVVDLTKQIKK</sequence>
<comment type="subcellular location">
    <subcellularLocation>
        <location evidence="1">Cell membrane</location>
        <topology evidence="1">Multi-pass membrane protein</topology>
    </subcellularLocation>
</comment>
<evidence type="ECO:0000256" key="2">
    <source>
        <dbReference type="ARBA" id="ARBA00022475"/>
    </source>
</evidence>
<keyword evidence="4" id="KW-0808">Transferase</keyword>
<keyword evidence="7 8" id="KW-0472">Membrane</keyword>
<proteinExistence type="predicted"/>
<feature type="transmembrane region" description="Helical" evidence="8">
    <location>
        <begin position="16"/>
        <end position="34"/>
    </location>
</feature>
<dbReference type="GO" id="GO:0016763">
    <property type="term" value="F:pentosyltransferase activity"/>
    <property type="evidence" value="ECO:0007669"/>
    <property type="project" value="TreeGrafter"/>
</dbReference>
<dbReference type="GO" id="GO:0005886">
    <property type="term" value="C:plasma membrane"/>
    <property type="evidence" value="ECO:0007669"/>
    <property type="project" value="UniProtKB-SubCell"/>
</dbReference>
<keyword evidence="6 8" id="KW-1133">Transmembrane helix</keyword>
<dbReference type="Pfam" id="PF13231">
    <property type="entry name" value="PMT_2"/>
    <property type="match status" value="1"/>
</dbReference>
<evidence type="ECO:0000256" key="8">
    <source>
        <dbReference type="SAM" id="Phobius"/>
    </source>
</evidence>
<feature type="transmembrane region" description="Helical" evidence="8">
    <location>
        <begin position="340"/>
        <end position="360"/>
    </location>
</feature>
<dbReference type="GO" id="GO:0009103">
    <property type="term" value="P:lipopolysaccharide biosynthetic process"/>
    <property type="evidence" value="ECO:0007669"/>
    <property type="project" value="UniProtKB-ARBA"/>
</dbReference>
<dbReference type="EMBL" id="PFWW01000031">
    <property type="protein sequence ID" value="PJA42799.1"/>
    <property type="molecule type" value="Genomic_DNA"/>
</dbReference>
<keyword evidence="2" id="KW-1003">Cell membrane</keyword>
<feature type="transmembrane region" description="Helical" evidence="8">
    <location>
        <begin position="288"/>
        <end position="307"/>
    </location>
</feature>
<comment type="caution">
    <text evidence="10">The sequence shown here is derived from an EMBL/GenBank/DDBJ whole genome shotgun (WGS) entry which is preliminary data.</text>
</comment>
<dbReference type="PANTHER" id="PTHR33908:SF11">
    <property type="entry name" value="MEMBRANE PROTEIN"/>
    <property type="match status" value="1"/>
</dbReference>
<feature type="transmembrane region" description="Helical" evidence="8">
    <location>
        <begin position="188"/>
        <end position="212"/>
    </location>
</feature>
<keyword evidence="5 8" id="KW-0812">Transmembrane</keyword>
<feature type="transmembrane region" description="Helical" evidence="8">
    <location>
        <begin position="232"/>
        <end position="250"/>
    </location>
</feature>
<feature type="transmembrane region" description="Helical" evidence="8">
    <location>
        <begin position="138"/>
        <end position="156"/>
    </location>
</feature>
<evidence type="ECO:0000256" key="5">
    <source>
        <dbReference type="ARBA" id="ARBA00022692"/>
    </source>
</evidence>
<keyword evidence="3" id="KW-0328">Glycosyltransferase</keyword>
<gene>
    <name evidence="10" type="ORF">CO176_01490</name>
</gene>
<evidence type="ECO:0000313" key="11">
    <source>
        <dbReference type="Proteomes" id="UP000230484"/>
    </source>
</evidence>